<evidence type="ECO:0000313" key="4">
    <source>
        <dbReference type="Proteomes" id="UP000248291"/>
    </source>
</evidence>
<dbReference type="EMBL" id="BGKA01000051">
    <property type="protein sequence ID" value="GBH15442.1"/>
    <property type="molecule type" value="Genomic_DNA"/>
</dbReference>
<evidence type="ECO:0000313" key="3">
    <source>
        <dbReference type="Proteomes" id="UP000247480"/>
    </source>
</evidence>
<name>A0A2V0QCE0_PSESF</name>
<proteinExistence type="predicted"/>
<evidence type="ECO:0000313" key="2">
    <source>
        <dbReference type="EMBL" id="GBH15442.1"/>
    </source>
</evidence>
<accession>A0A2V0QCE0</accession>
<protein>
    <submittedName>
        <fullName evidence="1">Aconitase A</fullName>
    </submittedName>
</protein>
<reference evidence="2 4" key="2">
    <citation type="submission" date="2018-04" db="EMBL/GenBank/DDBJ databases">
        <title>Draft genome sequence of Pseudomonas syringae pv. actinidiae biovar 3 strains isolated from kiwifruit in Kagawa prefecture.</title>
        <authorList>
            <person name="Tabuchi M."/>
            <person name="Saito M."/>
            <person name="Fujiwara S."/>
            <person name="Sasa N."/>
            <person name="Akimitsu K."/>
            <person name="Gomi K."/>
            <person name="Konishi-Sugita S."/>
            <person name="Hamano K."/>
            <person name="Kataoka I."/>
        </authorList>
    </citation>
    <scope>NUCLEOTIDE SEQUENCE [LARGE SCALE GENOMIC DNA]</scope>
    <source>
        <strain evidence="2 4">MAFF212211</strain>
    </source>
</reference>
<organism evidence="1 3">
    <name type="scientific">Pseudomonas syringae pv. actinidiae</name>
    <dbReference type="NCBI Taxonomy" id="103796"/>
    <lineage>
        <taxon>Bacteria</taxon>
        <taxon>Pseudomonadati</taxon>
        <taxon>Pseudomonadota</taxon>
        <taxon>Gammaproteobacteria</taxon>
        <taxon>Pseudomonadales</taxon>
        <taxon>Pseudomonadaceae</taxon>
        <taxon>Pseudomonas</taxon>
        <taxon>Pseudomonas syringae</taxon>
    </lineage>
</organism>
<gene>
    <name evidence="1" type="ORF">KPSA1_01412</name>
    <name evidence="2" type="ORF">KPSA3_01368</name>
</gene>
<comment type="caution">
    <text evidence="1">The sequence shown here is derived from an EMBL/GenBank/DDBJ whole genome shotgun (WGS) entry which is preliminary data.</text>
</comment>
<reference evidence="1 3" key="1">
    <citation type="submission" date="2018-04" db="EMBL/GenBank/DDBJ databases">
        <title>Draft genome sequence of Pseudomonas syringae pv. actinidiae biovar 1 strains isolated from kiwifruit in Kagawa prefecture.</title>
        <authorList>
            <person name="Tabuchi M."/>
            <person name="Saito M."/>
            <person name="Fujiwara S."/>
            <person name="Sasa N."/>
            <person name="Akimitsu K."/>
            <person name="Gomi K."/>
            <person name="Konishi-Sugita S."/>
            <person name="Hamano K."/>
            <person name="Kataoka I."/>
        </authorList>
    </citation>
    <scope>NUCLEOTIDE SEQUENCE [LARGE SCALE GENOMIC DNA]</scope>
    <source>
        <strain evidence="1 3">MAFF212206</strain>
    </source>
</reference>
<dbReference type="EMBL" id="BGJZ01000069">
    <property type="protein sequence ID" value="GBH08045.1"/>
    <property type="molecule type" value="Genomic_DNA"/>
</dbReference>
<sequence length="142" mass="15642">MKCVLVAELRDDVAQAVVTAMTAAHFEFGNARRQVQFVVRHQNRLDRDTVEARKRRDSLAATVHVGGGDQQTNILTLMRKASGQAKEFALGNEIDSLRRSNTLNEKSPCVMPGLFVFSAWISQAHDQLYGGHDRGSSFGVVG</sequence>
<dbReference type="Proteomes" id="UP000247480">
    <property type="component" value="Unassembled WGS sequence"/>
</dbReference>
<dbReference type="Proteomes" id="UP000248291">
    <property type="component" value="Unassembled WGS sequence"/>
</dbReference>
<evidence type="ECO:0000313" key="1">
    <source>
        <dbReference type="EMBL" id="GBH08045.1"/>
    </source>
</evidence>
<dbReference type="AlphaFoldDB" id="A0A2V0QCE0"/>